<dbReference type="EMBL" id="SWMU01000001">
    <property type="protein sequence ID" value="TKS57251.1"/>
    <property type="molecule type" value="Genomic_DNA"/>
</dbReference>
<dbReference type="Proteomes" id="UP000306552">
    <property type="component" value="Unassembled WGS sequence"/>
</dbReference>
<dbReference type="AlphaFoldDB" id="A0A4U5TTP0"/>
<evidence type="ECO:0000313" key="2">
    <source>
        <dbReference type="Proteomes" id="UP000306552"/>
    </source>
</evidence>
<gene>
    <name evidence="1" type="ORF">FCN74_02190</name>
</gene>
<keyword evidence="2" id="KW-1185">Reference proteome</keyword>
<accession>A0A4U5TTP0</accession>
<protein>
    <submittedName>
        <fullName evidence="1">DUF4292 domain-containing protein</fullName>
    </submittedName>
</protein>
<dbReference type="Gene3D" id="2.50.20.10">
    <property type="entry name" value="Lipoprotein localisation LolA/LolB/LppX"/>
    <property type="match status" value="1"/>
</dbReference>
<proteinExistence type="predicted"/>
<evidence type="ECO:0000313" key="1">
    <source>
        <dbReference type="EMBL" id="TKS57251.1"/>
    </source>
</evidence>
<dbReference type="InterPro" id="IPR025634">
    <property type="entry name" value="DUF4292"/>
</dbReference>
<dbReference type="Pfam" id="PF14125">
    <property type="entry name" value="DUF4292"/>
    <property type="match status" value="1"/>
</dbReference>
<dbReference type="OrthoDB" id="849114at2"/>
<name>A0A4U5TTP0_9FLAO</name>
<sequence>MKKNNQKFIKQKLSNFGKNLNKSMSQKPYLVVWITVVILSACGGSQSALKEKDLKTETLKGIVKNYNNALPQFKTMRGRLKGVYQDNEQRQNVNISYRFKKDKTLWMSAKFAGFIQVAKMMITPKKVKFYERIDNSFFDGNFELISAFLGLELNYNQIQNLFLGHALKNINISETDFETANPYFKMITTYDEGLTQVLLLDTKTFKVKEQTLSLNDKQVKVVYNAYQIVEGTSFPKEFVILAGDRENQIQIILTYKNIKLNDKLRFPFSFPNNYSPIEFN</sequence>
<comment type="caution">
    <text evidence="1">The sequence shown here is derived from an EMBL/GenBank/DDBJ whole genome shotgun (WGS) entry which is preliminary data.</text>
</comment>
<organism evidence="1 2">
    <name type="scientific">Mesohalobacter halotolerans</name>
    <dbReference type="NCBI Taxonomy" id="1883405"/>
    <lineage>
        <taxon>Bacteria</taxon>
        <taxon>Pseudomonadati</taxon>
        <taxon>Bacteroidota</taxon>
        <taxon>Flavobacteriia</taxon>
        <taxon>Flavobacteriales</taxon>
        <taxon>Flavobacteriaceae</taxon>
        <taxon>Mesohalobacter</taxon>
    </lineage>
</organism>
<reference evidence="1 2" key="1">
    <citation type="submission" date="2019-04" db="EMBL/GenBank/DDBJ databases">
        <title>Psychroflexus halotolerans sp. nov., isolated from a marine solar saltern.</title>
        <authorList>
            <person name="Feng X."/>
        </authorList>
    </citation>
    <scope>NUCLEOTIDE SEQUENCE [LARGE SCALE GENOMIC DNA]</scope>
    <source>
        <strain evidence="1 2">WDS2C27</strain>
    </source>
</reference>